<keyword evidence="6 10" id="KW-0067">ATP-binding</keyword>
<protein>
    <recommendedName>
        <fullName evidence="2">phosphoribosylamine--glycine ligase</fullName>
        <ecNumber evidence="2">6.3.4.13</ecNumber>
    </recommendedName>
    <alternativeName>
        <fullName evidence="8">Glycinamide ribonucleotide synthetase</fullName>
    </alternativeName>
    <alternativeName>
        <fullName evidence="9">Phosphoribosylglycinamide synthetase</fullName>
    </alternativeName>
</protein>
<dbReference type="GO" id="GO:0046872">
    <property type="term" value="F:metal ion binding"/>
    <property type="evidence" value="ECO:0007669"/>
    <property type="project" value="InterPro"/>
</dbReference>
<dbReference type="InterPro" id="IPR037123">
    <property type="entry name" value="PRibGlycinamide_synth_C_sf"/>
</dbReference>
<dbReference type="PANTHER" id="PTHR43472:SF1">
    <property type="entry name" value="PHOSPHORIBOSYLAMINE--GLYCINE LIGASE, CHLOROPLASTIC"/>
    <property type="match status" value="1"/>
</dbReference>
<dbReference type="SMART" id="SM01209">
    <property type="entry name" value="GARS_A"/>
    <property type="match status" value="1"/>
</dbReference>
<dbReference type="InterPro" id="IPR020560">
    <property type="entry name" value="PRibGlycinamide_synth_C-dom"/>
</dbReference>
<organism evidence="12 13">
    <name type="scientific">Candidatus Sungbacteria bacterium RIFCSPHIGHO2_01_FULL_47_32</name>
    <dbReference type="NCBI Taxonomy" id="1802264"/>
    <lineage>
        <taxon>Bacteria</taxon>
        <taxon>Candidatus Sungiibacteriota</taxon>
    </lineage>
</organism>
<dbReference type="Gene3D" id="3.90.600.10">
    <property type="entry name" value="Phosphoribosylglycinamide synthetase, C-terminal domain"/>
    <property type="match status" value="1"/>
</dbReference>
<dbReference type="SUPFAM" id="SSF56059">
    <property type="entry name" value="Glutathione synthetase ATP-binding domain-like"/>
    <property type="match status" value="1"/>
</dbReference>
<reference evidence="12 13" key="1">
    <citation type="journal article" date="2016" name="Nat. Commun.">
        <title>Thousands of microbial genomes shed light on interconnected biogeochemical processes in an aquifer system.</title>
        <authorList>
            <person name="Anantharaman K."/>
            <person name="Brown C.T."/>
            <person name="Hug L.A."/>
            <person name="Sharon I."/>
            <person name="Castelle C.J."/>
            <person name="Probst A.J."/>
            <person name="Thomas B.C."/>
            <person name="Singh A."/>
            <person name="Wilkins M.J."/>
            <person name="Karaoz U."/>
            <person name="Brodie E.L."/>
            <person name="Williams K.H."/>
            <person name="Hubbard S.S."/>
            <person name="Banfield J.F."/>
        </authorList>
    </citation>
    <scope>NUCLEOTIDE SEQUENCE [LARGE SCALE GENOMIC DNA]</scope>
</reference>
<accession>A0A1G2K6T8</accession>
<keyword evidence="4 10" id="KW-0547">Nucleotide-binding</keyword>
<dbReference type="GO" id="GO:0005524">
    <property type="term" value="F:ATP binding"/>
    <property type="evidence" value="ECO:0007669"/>
    <property type="project" value="UniProtKB-UniRule"/>
</dbReference>
<evidence type="ECO:0000256" key="1">
    <source>
        <dbReference type="ARBA" id="ARBA00005174"/>
    </source>
</evidence>
<sequence length="446" mass="50280">MNGIPQTGAAPAPEQKKKFLFVSLESLSGDLAWQVLKEGNEVKAYIKAKSDADVYDGFLTKVESWEEHTDWADIVVFDDVEFGPAADRLRKKGKLVVGGTKYTDELEMDREFGQTELKKYGVNILPHWQFSNYDEAVDFIKNNPDRYVFKPSGNTPSGGKGLLFIANEEDGKDLLALLEQNKTLWQKKNPVFQLQKYISGVEIAVGAFFNGKDFIYPINVNFEHKRIFPGDIGPMSGEMGTLMFWSGPNRLFKQTLEKMRQPLAESGYAGYVDINCIVNGKGIYPLEWTCRFGFPTIQIQEEGIVMPMGEMLLKLAAGEQFELKTKKGFQIGVRILVPTYFAKEKDTMTVETYRDLPILFKRPAGLEGIHIEDIKSDNGVWRIAGSSGVLLVVTGSGSTVAEARRQAYFRIQNVMIPSMFYRVDIGLRWGEDSDKLQTWGYLDTSN</sequence>
<dbReference type="EC" id="6.3.4.13" evidence="2"/>
<dbReference type="PANTHER" id="PTHR43472">
    <property type="entry name" value="PHOSPHORIBOSYLAMINE--GLYCINE LIGASE"/>
    <property type="match status" value="1"/>
</dbReference>
<dbReference type="PROSITE" id="PS50975">
    <property type="entry name" value="ATP_GRASP"/>
    <property type="match status" value="1"/>
</dbReference>
<evidence type="ECO:0000256" key="9">
    <source>
        <dbReference type="ARBA" id="ARBA00042864"/>
    </source>
</evidence>
<evidence type="ECO:0000256" key="10">
    <source>
        <dbReference type="PROSITE-ProRule" id="PRU00409"/>
    </source>
</evidence>
<name>A0A1G2K6T8_9BACT</name>
<keyword evidence="5" id="KW-0658">Purine biosynthesis</keyword>
<evidence type="ECO:0000256" key="5">
    <source>
        <dbReference type="ARBA" id="ARBA00022755"/>
    </source>
</evidence>
<evidence type="ECO:0000256" key="2">
    <source>
        <dbReference type="ARBA" id="ARBA00013255"/>
    </source>
</evidence>
<evidence type="ECO:0000256" key="6">
    <source>
        <dbReference type="ARBA" id="ARBA00022840"/>
    </source>
</evidence>
<dbReference type="GO" id="GO:0004637">
    <property type="term" value="F:phosphoribosylamine-glycine ligase activity"/>
    <property type="evidence" value="ECO:0007669"/>
    <property type="project" value="UniProtKB-EC"/>
</dbReference>
<dbReference type="InterPro" id="IPR011054">
    <property type="entry name" value="Rudment_hybrid_motif"/>
</dbReference>
<dbReference type="SUPFAM" id="SSF51246">
    <property type="entry name" value="Rudiment single hybrid motif"/>
    <property type="match status" value="1"/>
</dbReference>
<evidence type="ECO:0000256" key="4">
    <source>
        <dbReference type="ARBA" id="ARBA00022741"/>
    </source>
</evidence>
<comment type="caution">
    <text evidence="12">The sequence shown here is derived from an EMBL/GenBank/DDBJ whole genome shotgun (WGS) entry which is preliminary data.</text>
</comment>
<dbReference type="Pfam" id="PF01071">
    <property type="entry name" value="GARS_A"/>
    <property type="match status" value="1"/>
</dbReference>
<keyword evidence="3 12" id="KW-0436">Ligase</keyword>
<dbReference type="UniPathway" id="UPA00074">
    <property type="reaction ID" value="UER00125"/>
</dbReference>
<gene>
    <name evidence="12" type="ORF">A2633_01115</name>
</gene>
<evidence type="ECO:0000256" key="8">
    <source>
        <dbReference type="ARBA" id="ARBA00042242"/>
    </source>
</evidence>
<dbReference type="InterPro" id="IPR000115">
    <property type="entry name" value="PRibGlycinamide_synth"/>
</dbReference>
<dbReference type="EMBL" id="MHQC01000040">
    <property type="protein sequence ID" value="OGZ94200.1"/>
    <property type="molecule type" value="Genomic_DNA"/>
</dbReference>
<evidence type="ECO:0000256" key="7">
    <source>
        <dbReference type="ARBA" id="ARBA00038345"/>
    </source>
</evidence>
<comment type="pathway">
    <text evidence="1">Purine metabolism; IMP biosynthesis via de novo pathway; N(1)-(5-phospho-D-ribosyl)glycinamide from 5-phospho-alpha-D-ribose 1-diphosphate: step 2/2.</text>
</comment>
<dbReference type="AlphaFoldDB" id="A0A1G2K6T8"/>
<evidence type="ECO:0000259" key="11">
    <source>
        <dbReference type="PROSITE" id="PS50975"/>
    </source>
</evidence>
<dbReference type="InterPro" id="IPR020561">
    <property type="entry name" value="PRibGlycinamid_synth_ATP-grasp"/>
</dbReference>
<comment type="similarity">
    <text evidence="7">Belongs to the GARS family.</text>
</comment>
<evidence type="ECO:0000256" key="3">
    <source>
        <dbReference type="ARBA" id="ARBA00022598"/>
    </source>
</evidence>
<dbReference type="Proteomes" id="UP000177152">
    <property type="component" value="Unassembled WGS sequence"/>
</dbReference>
<evidence type="ECO:0000313" key="13">
    <source>
        <dbReference type="Proteomes" id="UP000177152"/>
    </source>
</evidence>
<evidence type="ECO:0000313" key="12">
    <source>
        <dbReference type="EMBL" id="OGZ94200.1"/>
    </source>
</evidence>
<dbReference type="GO" id="GO:0009113">
    <property type="term" value="P:purine nucleobase biosynthetic process"/>
    <property type="evidence" value="ECO:0007669"/>
    <property type="project" value="InterPro"/>
</dbReference>
<dbReference type="InterPro" id="IPR011761">
    <property type="entry name" value="ATP-grasp"/>
</dbReference>
<proteinExistence type="inferred from homology"/>
<feature type="domain" description="ATP-grasp" evidence="11">
    <location>
        <begin position="114"/>
        <end position="317"/>
    </location>
</feature>
<dbReference type="GO" id="GO:0006189">
    <property type="term" value="P:'de novo' IMP biosynthetic process"/>
    <property type="evidence" value="ECO:0007669"/>
    <property type="project" value="UniProtKB-UniPathway"/>
</dbReference>
<dbReference type="SMART" id="SM01210">
    <property type="entry name" value="GARS_C"/>
    <property type="match status" value="1"/>
</dbReference>
<dbReference type="Gene3D" id="3.30.470.20">
    <property type="entry name" value="ATP-grasp fold, B domain"/>
    <property type="match status" value="1"/>
</dbReference>